<dbReference type="CDD" id="cd04433">
    <property type="entry name" value="AFD_class_I"/>
    <property type="match status" value="1"/>
</dbReference>
<dbReference type="InterPro" id="IPR045851">
    <property type="entry name" value="AMP-bd_C_sf"/>
</dbReference>
<dbReference type="Gene3D" id="3.40.50.12780">
    <property type="entry name" value="N-terminal domain of ligase-like"/>
    <property type="match status" value="1"/>
</dbReference>
<dbReference type="AlphaFoldDB" id="A0A3N4RCR4"/>
<dbReference type="RefSeq" id="WP_123820744.1">
    <property type="nucleotide sequence ID" value="NZ_RKQG01000002.1"/>
</dbReference>
<protein>
    <submittedName>
        <fullName evidence="2">Acyl-CoA synthetase (AMP-forming)/AMP-acid ligase II</fullName>
    </submittedName>
</protein>
<dbReference type="EMBL" id="RKQG01000002">
    <property type="protein sequence ID" value="RPE29159.1"/>
    <property type="molecule type" value="Genomic_DNA"/>
</dbReference>
<dbReference type="InterPro" id="IPR050237">
    <property type="entry name" value="ATP-dep_AMP-bd_enzyme"/>
</dbReference>
<dbReference type="Pfam" id="PF00501">
    <property type="entry name" value="AMP-binding"/>
    <property type="match status" value="1"/>
</dbReference>
<dbReference type="GO" id="GO:0016878">
    <property type="term" value="F:acid-thiol ligase activity"/>
    <property type="evidence" value="ECO:0007669"/>
    <property type="project" value="UniProtKB-ARBA"/>
</dbReference>
<evidence type="ECO:0000259" key="1">
    <source>
        <dbReference type="Pfam" id="PF00501"/>
    </source>
</evidence>
<keyword evidence="3" id="KW-1185">Reference proteome</keyword>
<dbReference type="PANTHER" id="PTHR43767">
    <property type="entry name" value="LONG-CHAIN-FATTY-ACID--COA LIGASE"/>
    <property type="match status" value="1"/>
</dbReference>
<dbReference type="InterPro" id="IPR000873">
    <property type="entry name" value="AMP-dep_synth/lig_dom"/>
</dbReference>
<reference evidence="2 3" key="1">
    <citation type="submission" date="2018-11" db="EMBL/GenBank/DDBJ databases">
        <title>Sequencing the genomes of 1000 actinobacteria strains.</title>
        <authorList>
            <person name="Klenk H.-P."/>
        </authorList>
    </citation>
    <scope>NUCLEOTIDE SEQUENCE [LARGE SCALE GENOMIC DNA]</scope>
    <source>
        <strain evidence="2 3">DSM 44781</strain>
    </source>
</reference>
<accession>A0A3N4RCR4</accession>
<comment type="caution">
    <text evidence="2">The sequence shown here is derived from an EMBL/GenBank/DDBJ whole genome shotgun (WGS) entry which is preliminary data.</text>
</comment>
<dbReference type="Gene3D" id="3.30.300.30">
    <property type="match status" value="1"/>
</dbReference>
<dbReference type="Proteomes" id="UP000266906">
    <property type="component" value="Unassembled WGS sequence"/>
</dbReference>
<evidence type="ECO:0000313" key="2">
    <source>
        <dbReference type="EMBL" id="RPE29159.1"/>
    </source>
</evidence>
<dbReference type="PANTHER" id="PTHR43767:SF1">
    <property type="entry name" value="NONRIBOSOMAL PEPTIDE SYNTHASE PES1 (EUROFUNG)-RELATED"/>
    <property type="match status" value="1"/>
</dbReference>
<sequence length="572" mass="60497">MSLRTLRAVLSADSSVGAGNVLTTRVEQGLGPDSPTLTFDTPVDAHPAGEALTLSQLDLAVRVRAAALHARGVRRRDPVAVQASAAADQVLCFLALSRLGAIPALLNPALDADTTARYLRRLNAVGLLADTAHAKALADAAPADPALGDPGCGTPLLADIAELADGEPESAPEPYRHWPTDPVAITHSSGTTGLPKAVLHTHASLYAAIRHRLLLPRPQGIDRVLSALPAAHAATLIAVNLALSFDAQLHLISGQSGPAVLEAIERWQPQGVYGFATTWADLARQDLSARDLSSVGLWWNTGDCAHEAHIRRLVAQGSRETATRQGRVRTAGSVFVDGLGSSEMGHSHFHITHTVDSARYGRCVGRPHAFVDCAVLDPDGNELGPGLVGELGTRSPTLSPGYWNDSVTTHRTRVRDYFLTGDLMYRDEDGYYYHVDRAVDTVDLGDGRRLHTAASEERVLAACPDVHDCTVVAFRDGDRTVADVLLQLDPAAVRAATQDDARTAARTAEVLAALEPHVAAVVRSVLVVEDADIPLGPTGKVRKVLLRRRHLAAASSATSATSATSTTSAAAR</sequence>
<dbReference type="InterPro" id="IPR042099">
    <property type="entry name" value="ANL_N_sf"/>
</dbReference>
<dbReference type="PROSITE" id="PS00455">
    <property type="entry name" value="AMP_BINDING"/>
    <property type="match status" value="1"/>
</dbReference>
<organism evidence="2 3">
    <name type="scientific">Kitasatospora cineracea</name>
    <dbReference type="NCBI Taxonomy" id="88074"/>
    <lineage>
        <taxon>Bacteria</taxon>
        <taxon>Bacillati</taxon>
        <taxon>Actinomycetota</taxon>
        <taxon>Actinomycetes</taxon>
        <taxon>Kitasatosporales</taxon>
        <taxon>Streptomycetaceae</taxon>
        <taxon>Kitasatospora</taxon>
    </lineage>
</organism>
<name>A0A3N4RCR4_9ACTN</name>
<dbReference type="SUPFAM" id="SSF56801">
    <property type="entry name" value="Acetyl-CoA synthetase-like"/>
    <property type="match status" value="1"/>
</dbReference>
<evidence type="ECO:0000313" key="3">
    <source>
        <dbReference type="Proteomes" id="UP000266906"/>
    </source>
</evidence>
<keyword evidence="2" id="KW-0436">Ligase</keyword>
<proteinExistence type="predicted"/>
<dbReference type="InterPro" id="IPR020845">
    <property type="entry name" value="AMP-binding_CS"/>
</dbReference>
<gene>
    <name evidence="2" type="ORF">EDD38_6309</name>
</gene>
<feature type="domain" description="AMP-dependent synthetase/ligase" evidence="1">
    <location>
        <begin position="47"/>
        <end position="403"/>
    </location>
</feature>